<dbReference type="AlphaFoldDB" id="A0A9P9W7S6"/>
<accession>A0A9P9W7S6</accession>
<evidence type="ECO:0000313" key="4">
    <source>
        <dbReference type="Proteomes" id="UP000829685"/>
    </source>
</evidence>
<protein>
    <recommendedName>
        <fullName evidence="5">Malate dehydrogenase</fullName>
    </recommendedName>
</protein>
<dbReference type="EMBL" id="JAFIMR010000097">
    <property type="protein sequence ID" value="KAI1847681.1"/>
    <property type="molecule type" value="Genomic_DNA"/>
</dbReference>
<feature type="chain" id="PRO_5040120023" description="Malate dehydrogenase" evidence="2">
    <location>
        <begin position="19"/>
        <end position="258"/>
    </location>
</feature>
<dbReference type="Pfam" id="PF11937">
    <property type="entry name" value="DUF3455"/>
    <property type="match status" value="1"/>
</dbReference>
<feature type="signal peptide" evidence="2">
    <location>
        <begin position="1"/>
        <end position="18"/>
    </location>
</feature>
<dbReference type="InterPro" id="IPR021851">
    <property type="entry name" value="DUF3455"/>
</dbReference>
<evidence type="ECO:0000313" key="3">
    <source>
        <dbReference type="EMBL" id="KAI1847681.1"/>
    </source>
</evidence>
<dbReference type="PANTHER" id="PTHR35567:SF3">
    <property type="entry name" value="MALATE DEHYDROGENASE"/>
    <property type="match status" value="1"/>
</dbReference>
<comment type="caution">
    <text evidence="3">The sequence shown here is derived from an EMBL/GenBank/DDBJ whole genome shotgun (WGS) entry which is preliminary data.</text>
</comment>
<reference evidence="3" key="1">
    <citation type="submission" date="2021-03" db="EMBL/GenBank/DDBJ databases">
        <title>Revisited historic fungal species revealed as producer of novel bioactive compounds through whole genome sequencing and comparative genomics.</title>
        <authorList>
            <person name="Vignolle G.A."/>
            <person name="Hochenegger N."/>
            <person name="Mach R.L."/>
            <person name="Mach-Aigner A.R."/>
            <person name="Javad Rahimi M."/>
            <person name="Salim K.A."/>
            <person name="Chan C.M."/>
            <person name="Lim L.B.L."/>
            <person name="Cai F."/>
            <person name="Druzhinina I.S."/>
            <person name="U'Ren J.M."/>
            <person name="Derntl C."/>
        </authorList>
    </citation>
    <scope>NUCLEOTIDE SEQUENCE</scope>
    <source>
        <strain evidence="3">TUCIM 5799</strain>
    </source>
</reference>
<gene>
    <name evidence="3" type="ORF">JX265_013924</name>
</gene>
<dbReference type="OrthoDB" id="1859733at2759"/>
<evidence type="ECO:0000256" key="2">
    <source>
        <dbReference type="SAM" id="SignalP"/>
    </source>
</evidence>
<sequence length="258" mass="26830">MLPRSVLVFLSTLAVASAGPLRKRCSSVQPSATAPPPVATSPAEEAASPTLPLTGAATELPAANGTLKAIVVGHGIQNYTCSAAGANATSGGAVAVLYDITSLYTTLTEEQRAKLPVDLLHNTELPLNLAPTSNNKYAADVANPYKPDADVQLDGLSAPLKVLGRHYFDASGTPTFDVYGAGVLFKGAKLHNVKAPSTADAGIMNTGAVDWLQLNDKGFSVGLTETYRVVTAGGNPLACTEAQQSFSVPYASQYWFYD</sequence>
<evidence type="ECO:0000256" key="1">
    <source>
        <dbReference type="SAM" id="MobiDB-lite"/>
    </source>
</evidence>
<name>A0A9P9W7S6_9PEZI</name>
<proteinExistence type="predicted"/>
<keyword evidence="4" id="KW-1185">Reference proteome</keyword>
<dbReference type="Proteomes" id="UP000829685">
    <property type="component" value="Unassembled WGS sequence"/>
</dbReference>
<organism evidence="3 4">
    <name type="scientific">Neoarthrinium moseri</name>
    <dbReference type="NCBI Taxonomy" id="1658444"/>
    <lineage>
        <taxon>Eukaryota</taxon>
        <taxon>Fungi</taxon>
        <taxon>Dikarya</taxon>
        <taxon>Ascomycota</taxon>
        <taxon>Pezizomycotina</taxon>
        <taxon>Sordariomycetes</taxon>
        <taxon>Xylariomycetidae</taxon>
        <taxon>Amphisphaeriales</taxon>
        <taxon>Apiosporaceae</taxon>
        <taxon>Neoarthrinium</taxon>
    </lineage>
</organism>
<dbReference type="PANTHER" id="PTHR35567">
    <property type="entry name" value="MALATE DEHYDROGENASE (AFU_ORTHOLOGUE AFUA_2G13800)"/>
    <property type="match status" value="1"/>
</dbReference>
<feature type="region of interest" description="Disordered" evidence="1">
    <location>
        <begin position="26"/>
        <end position="47"/>
    </location>
</feature>
<evidence type="ECO:0008006" key="5">
    <source>
        <dbReference type="Google" id="ProtNLM"/>
    </source>
</evidence>
<keyword evidence="2" id="KW-0732">Signal</keyword>